<dbReference type="PANTHER" id="PTHR24096:SF149">
    <property type="entry name" value="AMP-BINDING DOMAIN-CONTAINING PROTEIN-RELATED"/>
    <property type="match status" value="1"/>
</dbReference>
<dbReference type="GO" id="GO:0016405">
    <property type="term" value="F:CoA-ligase activity"/>
    <property type="evidence" value="ECO:0007669"/>
    <property type="project" value="TreeGrafter"/>
</dbReference>
<evidence type="ECO:0000313" key="5">
    <source>
        <dbReference type="EMBL" id="CAK3847219.1"/>
    </source>
</evidence>
<dbReference type="Gene3D" id="3.40.50.12780">
    <property type="entry name" value="N-terminal domain of ligase-like"/>
    <property type="match status" value="1"/>
</dbReference>
<reference evidence="5" key="1">
    <citation type="submission" date="2023-11" db="EMBL/GenBank/DDBJ databases">
        <authorList>
            <person name="Alioto T."/>
            <person name="Alioto T."/>
            <person name="Gomez Garrido J."/>
        </authorList>
    </citation>
    <scope>NUCLEOTIDE SEQUENCE</scope>
</reference>
<comment type="similarity">
    <text evidence="1">Belongs to the ATP-dependent AMP-binding enzyme family.</text>
</comment>
<evidence type="ECO:0000259" key="4">
    <source>
        <dbReference type="Pfam" id="PF13193"/>
    </source>
</evidence>
<dbReference type="InterPro" id="IPR000873">
    <property type="entry name" value="AMP-dep_synth/lig_dom"/>
</dbReference>
<evidence type="ECO:0000256" key="2">
    <source>
        <dbReference type="ARBA" id="ARBA00022598"/>
    </source>
</evidence>
<dbReference type="Proteomes" id="UP001296104">
    <property type="component" value="Unassembled WGS sequence"/>
</dbReference>
<dbReference type="EMBL" id="CAVMBE010000006">
    <property type="protein sequence ID" value="CAK3847219.1"/>
    <property type="molecule type" value="Genomic_DNA"/>
</dbReference>
<feature type="domain" description="AMP-binding enzyme C-terminal" evidence="4">
    <location>
        <begin position="440"/>
        <end position="519"/>
    </location>
</feature>
<dbReference type="InterPro" id="IPR045851">
    <property type="entry name" value="AMP-bd_C_sf"/>
</dbReference>
<organism evidence="5 6">
    <name type="scientific">Lecanosticta acicola</name>
    <dbReference type="NCBI Taxonomy" id="111012"/>
    <lineage>
        <taxon>Eukaryota</taxon>
        <taxon>Fungi</taxon>
        <taxon>Dikarya</taxon>
        <taxon>Ascomycota</taxon>
        <taxon>Pezizomycotina</taxon>
        <taxon>Dothideomycetes</taxon>
        <taxon>Dothideomycetidae</taxon>
        <taxon>Mycosphaerellales</taxon>
        <taxon>Mycosphaerellaceae</taxon>
        <taxon>Lecanosticta</taxon>
    </lineage>
</organism>
<keyword evidence="2" id="KW-0436">Ligase</keyword>
<dbReference type="AlphaFoldDB" id="A0AAI9E7S7"/>
<proteinExistence type="inferred from homology"/>
<feature type="domain" description="AMP-dependent synthetase/ligase" evidence="3">
    <location>
        <begin position="16"/>
        <end position="391"/>
    </location>
</feature>
<sequence>MRVYQSRRKIHVEAANPDNFITKAGARQLVRQVAYVLHHEYGIGRNGPGQDVVLTMVEGSPFAPVFFYAIVAAGGVFSGASTDAKTSELVRQAKDGAAQLLVCSPDCESKTVAVAKQIGLAPDRVLILESETPGHWKLISSATRECTLSNAAGRTLGWQRITQPQLLHSTSICLLYSSGTTGMPIGVLVSHSGLVASNVCTMDPAVRYKRSRRGRNFSFDTIAHLPMANIAGVSRYSTNPFCMGGTTYWMKKYNFEDFIRFHRQYRPAYQFSVPPIWLRVAKSEQVTDDFDGLEVAVTGSAPIGEATVRDVQKKLGRGNALLAQTWGTTETSGVITALDWTTFQDHDVWSVGKLCPNVQLRIVDDNDEDVQPEGKAGELLISGPIISQGYHNRPKETRDTFVDGWYHSGDIGVHKNGHVYIVDRKKELIKYKGAQVAPAELEGILTSHPKLADAAVIGVWNEQQQTELPRAYVVPQEQKTHSLSAGEVADFLKWQVADYKHLRGGVFFVDEIPRSAAGKILRKDLRQRAVPDGARAKL</sequence>
<dbReference type="SUPFAM" id="SSF56801">
    <property type="entry name" value="Acetyl-CoA synthetase-like"/>
    <property type="match status" value="1"/>
</dbReference>
<dbReference type="PANTHER" id="PTHR24096">
    <property type="entry name" value="LONG-CHAIN-FATTY-ACID--COA LIGASE"/>
    <property type="match status" value="1"/>
</dbReference>
<dbReference type="InterPro" id="IPR042099">
    <property type="entry name" value="ANL_N_sf"/>
</dbReference>
<name>A0AAI9E7S7_9PEZI</name>
<dbReference type="Pfam" id="PF13193">
    <property type="entry name" value="AMP-binding_C"/>
    <property type="match status" value="1"/>
</dbReference>
<dbReference type="InterPro" id="IPR025110">
    <property type="entry name" value="AMP-bd_C"/>
</dbReference>
<gene>
    <name evidence="5" type="ORF">LECACI_7A001595</name>
</gene>
<dbReference type="GO" id="GO:0019748">
    <property type="term" value="P:secondary metabolic process"/>
    <property type="evidence" value="ECO:0007669"/>
    <property type="project" value="TreeGrafter"/>
</dbReference>
<evidence type="ECO:0000259" key="3">
    <source>
        <dbReference type="Pfam" id="PF00501"/>
    </source>
</evidence>
<evidence type="ECO:0000256" key="1">
    <source>
        <dbReference type="ARBA" id="ARBA00006432"/>
    </source>
</evidence>
<dbReference type="FunFam" id="3.30.300.30:FF:000007">
    <property type="entry name" value="4-coumarate--CoA ligase 2"/>
    <property type="match status" value="1"/>
</dbReference>
<dbReference type="Pfam" id="PF00501">
    <property type="entry name" value="AMP-binding"/>
    <property type="match status" value="1"/>
</dbReference>
<evidence type="ECO:0000313" key="6">
    <source>
        <dbReference type="Proteomes" id="UP001296104"/>
    </source>
</evidence>
<protein>
    <submittedName>
        <fullName evidence="5">Acyl-coenzyme A synthetase</fullName>
    </submittedName>
</protein>
<accession>A0AAI9E7S7</accession>
<keyword evidence="6" id="KW-1185">Reference proteome</keyword>
<comment type="caution">
    <text evidence="5">The sequence shown here is derived from an EMBL/GenBank/DDBJ whole genome shotgun (WGS) entry which is preliminary data.</text>
</comment>
<dbReference type="Gene3D" id="3.30.300.30">
    <property type="match status" value="1"/>
</dbReference>